<feature type="region of interest" description="Disordered" evidence="1">
    <location>
        <begin position="632"/>
        <end position="661"/>
    </location>
</feature>
<evidence type="ECO:0000313" key="4">
    <source>
        <dbReference type="Proteomes" id="UP000078113"/>
    </source>
</evidence>
<proteinExistence type="predicted"/>
<feature type="compositionally biased region" description="Basic and acidic residues" evidence="1">
    <location>
        <begin position="722"/>
        <end position="733"/>
    </location>
</feature>
<feature type="compositionally biased region" description="Polar residues" evidence="1">
    <location>
        <begin position="633"/>
        <end position="652"/>
    </location>
</feature>
<feature type="region of interest" description="Disordered" evidence="1">
    <location>
        <begin position="1"/>
        <end position="101"/>
    </location>
</feature>
<dbReference type="Gene3D" id="1.25.40.10">
    <property type="entry name" value="Tetratricopeptide repeat domain"/>
    <property type="match status" value="1"/>
</dbReference>
<dbReference type="EMBL" id="LWDG02000156">
    <property type="protein sequence ID" value="KAE8268363.1"/>
    <property type="molecule type" value="Genomic_DNA"/>
</dbReference>
<dbReference type="Proteomes" id="UP000078113">
    <property type="component" value="Unassembled WGS sequence"/>
</dbReference>
<reference evidence="3" key="1">
    <citation type="submission" date="2016-04" db="EMBL/GenBank/DDBJ databases">
        <authorList>
            <person name="Nguyen H.D."/>
            <person name="Samba Siva P."/>
            <person name="Cullis J."/>
            <person name="Levesque C.A."/>
            <person name="Hambleton S."/>
        </authorList>
    </citation>
    <scope>NUCLEOTIDE SEQUENCE</scope>
    <source>
        <strain evidence="3">DAOMC 236422</strain>
    </source>
</reference>
<protein>
    <recommendedName>
        <fullName evidence="2">F-box domain-containing protein</fullName>
    </recommendedName>
</protein>
<gene>
    <name evidence="3" type="ORF">A4X09_0g3987</name>
</gene>
<dbReference type="InterPro" id="IPR036047">
    <property type="entry name" value="F-box-like_dom_sf"/>
</dbReference>
<accession>A0A8X7T509</accession>
<evidence type="ECO:0000259" key="2">
    <source>
        <dbReference type="PROSITE" id="PS50181"/>
    </source>
</evidence>
<evidence type="ECO:0000313" key="3">
    <source>
        <dbReference type="EMBL" id="KAE8268363.1"/>
    </source>
</evidence>
<dbReference type="InterPro" id="IPR011990">
    <property type="entry name" value="TPR-like_helical_dom_sf"/>
</dbReference>
<feature type="compositionally biased region" description="Low complexity" evidence="1">
    <location>
        <begin position="11"/>
        <end position="29"/>
    </location>
</feature>
<feature type="domain" description="F-box" evidence="2">
    <location>
        <begin position="229"/>
        <end position="278"/>
    </location>
</feature>
<comment type="caution">
    <text evidence="3">The sequence shown here is derived from an EMBL/GenBank/DDBJ whole genome shotgun (WGS) entry which is preliminary data.</text>
</comment>
<name>A0A8X7T509_9BASI</name>
<dbReference type="Gene3D" id="1.20.1280.50">
    <property type="match status" value="1"/>
</dbReference>
<dbReference type="AlphaFoldDB" id="A0A8X7T509"/>
<reference evidence="3" key="2">
    <citation type="journal article" date="2019" name="IMA Fungus">
        <title>Genome sequencing and comparison of five Tilletia species to identify candidate genes for the detection of regulated species infecting wheat.</title>
        <authorList>
            <person name="Nguyen H.D.T."/>
            <person name="Sultana T."/>
            <person name="Kesanakurti P."/>
            <person name="Hambleton S."/>
        </authorList>
    </citation>
    <scope>NUCLEOTIDE SEQUENCE</scope>
    <source>
        <strain evidence="3">DAOMC 236422</strain>
    </source>
</reference>
<organism evidence="3 4">
    <name type="scientific">Tilletia walkeri</name>
    <dbReference type="NCBI Taxonomy" id="117179"/>
    <lineage>
        <taxon>Eukaryota</taxon>
        <taxon>Fungi</taxon>
        <taxon>Dikarya</taxon>
        <taxon>Basidiomycota</taxon>
        <taxon>Ustilaginomycotina</taxon>
        <taxon>Exobasidiomycetes</taxon>
        <taxon>Tilletiales</taxon>
        <taxon>Tilletiaceae</taxon>
        <taxon>Tilletia</taxon>
    </lineage>
</organism>
<sequence>MSLSLSEIPDRPASSATPPTAPADPSAVAIPASGSSNVSDQCHEGMAGTLQMGDAPNDASQSSRKHVADEESGSTSKRPRISAPQKDKTEDEKKNDSRTAKYQVIKNALSNNDERLAVRLSTEVIESESGSTTKWLQPFYLSRSKARLQLGEVQASLADAKLAIRADQSDPRGYLQAASCLKEAQLEENCRAALAMAREKWGTAASSFSSTAIAKFNAVAKEIEGGLTPRGIARMPVEVLIRIFIACDGDVFTLTKLECVCRKWRQILRNAPDPWKQVHLWHPQETFLDTAIGVADIPAEPAPSLTCKSIRKALHHATVRSGKKVTSIQLDLRKGHIQDIVRKITELIDQNGGSIQNLKVCVPDSIPIKVIDFLKLPRLRSYLLADGYHGNSQGPSNPRVVPIDNIKIKHLVLLTPLNIYTSFTALRTLVIQGGAPHLGWTAKRLLKAIAPSKDTIQHLRIGTILGDHEATQTKLILPKLQSFEATAFRPIGPSPLCGLIKAPNLKLLSVVSVKHDEMASLFRDLCDITQLEQVSLSFAESPITSASRLDALNFVSQLQRVVKLDISAEGKTQIVDDIVTCLAPTQWVKESGNMSGCEPTFLPSLSTLIIRKHPNMTGSQLMRSVAARLPQELGSQGPSDISSGQPQSQARPVSSAFKRAAPVSKPSAAAAAITNSSSERAIQVSTSTCLPISTLILHQCPAMDPKAEEWLQAKVPTFAHVQPDRSARQRAEASARSIRPW</sequence>
<dbReference type="PROSITE" id="PS50181">
    <property type="entry name" value="FBOX"/>
    <property type="match status" value="1"/>
</dbReference>
<evidence type="ECO:0000256" key="1">
    <source>
        <dbReference type="SAM" id="MobiDB-lite"/>
    </source>
</evidence>
<dbReference type="InterPro" id="IPR001810">
    <property type="entry name" value="F-box_dom"/>
</dbReference>
<keyword evidence="4" id="KW-1185">Reference proteome</keyword>
<feature type="region of interest" description="Disordered" evidence="1">
    <location>
        <begin position="722"/>
        <end position="741"/>
    </location>
</feature>
<feature type="compositionally biased region" description="Basic and acidic residues" evidence="1">
    <location>
        <begin position="85"/>
        <end position="99"/>
    </location>
</feature>
<dbReference type="SUPFAM" id="SSF81383">
    <property type="entry name" value="F-box domain"/>
    <property type="match status" value="1"/>
</dbReference>